<proteinExistence type="predicted"/>
<evidence type="ECO:0000313" key="3">
    <source>
        <dbReference type="Proteomes" id="UP000188533"/>
    </source>
</evidence>
<name>A0A1Q3EQP6_LENED</name>
<gene>
    <name evidence="2" type="ORF">LENED_011672</name>
</gene>
<evidence type="ECO:0000256" key="1">
    <source>
        <dbReference type="SAM" id="MobiDB-lite"/>
    </source>
</evidence>
<comment type="caution">
    <text evidence="2">The sequence shown here is derived from an EMBL/GenBank/DDBJ whole genome shotgun (WGS) entry which is preliminary data.</text>
</comment>
<keyword evidence="3" id="KW-1185">Reference proteome</keyword>
<accession>A0A1Q3EQP6</accession>
<reference evidence="2 3" key="2">
    <citation type="submission" date="2017-02" db="EMBL/GenBank/DDBJ databases">
        <title>A genome survey and senescence transcriptome analysis in Lentinula edodes.</title>
        <authorList>
            <person name="Sakamoto Y."/>
            <person name="Nakade K."/>
            <person name="Sato S."/>
            <person name="Yoshida Y."/>
            <person name="Miyazaki K."/>
            <person name="Natsume S."/>
            <person name="Konno N."/>
        </authorList>
    </citation>
    <scope>NUCLEOTIDE SEQUENCE [LARGE SCALE GENOMIC DNA]</scope>
    <source>
        <strain evidence="2 3">NBRC 111202</strain>
    </source>
</reference>
<reference evidence="2 3" key="1">
    <citation type="submission" date="2016-08" db="EMBL/GenBank/DDBJ databases">
        <authorList>
            <consortium name="Lentinula edodes genome sequencing consortium"/>
            <person name="Sakamoto Y."/>
            <person name="Nakade K."/>
            <person name="Sato S."/>
            <person name="Yoshida Y."/>
            <person name="Miyazaki K."/>
            <person name="Natsume S."/>
            <person name="Konno N."/>
        </authorList>
    </citation>
    <scope>NUCLEOTIDE SEQUENCE [LARGE SCALE GENOMIC DNA]</scope>
    <source>
        <strain evidence="2 3">NBRC 111202</strain>
    </source>
</reference>
<organism evidence="2 3">
    <name type="scientific">Lentinula edodes</name>
    <name type="common">Shiitake mushroom</name>
    <name type="synonym">Lentinus edodes</name>
    <dbReference type="NCBI Taxonomy" id="5353"/>
    <lineage>
        <taxon>Eukaryota</taxon>
        <taxon>Fungi</taxon>
        <taxon>Dikarya</taxon>
        <taxon>Basidiomycota</taxon>
        <taxon>Agaricomycotina</taxon>
        <taxon>Agaricomycetes</taxon>
        <taxon>Agaricomycetidae</taxon>
        <taxon>Agaricales</taxon>
        <taxon>Marasmiineae</taxon>
        <taxon>Omphalotaceae</taxon>
        <taxon>Lentinula</taxon>
    </lineage>
</organism>
<dbReference type="Proteomes" id="UP000188533">
    <property type="component" value="Unassembled WGS sequence"/>
</dbReference>
<dbReference type="EMBL" id="BDGU01001114">
    <property type="protein sequence ID" value="GAW09515.1"/>
    <property type="molecule type" value="Genomic_DNA"/>
</dbReference>
<evidence type="ECO:0000313" key="2">
    <source>
        <dbReference type="EMBL" id="GAW09515.1"/>
    </source>
</evidence>
<feature type="region of interest" description="Disordered" evidence="1">
    <location>
        <begin position="49"/>
        <end position="74"/>
    </location>
</feature>
<protein>
    <submittedName>
        <fullName evidence="2">Uncharacterized protein</fullName>
    </submittedName>
</protein>
<sequence>MVDEGTQLIQAGALIPPEMSSLSSQAPSDHLYDNVDVDMKPALEHIDPTANEEDEEMTDLFGGDGEVENATRGE</sequence>
<dbReference type="AlphaFoldDB" id="A0A1Q3EQP6"/>